<accession>A0AB39ACN2</accession>
<evidence type="ECO:0000313" key="1">
    <source>
        <dbReference type="EMBL" id="XDG19183.1"/>
    </source>
</evidence>
<protein>
    <recommendedName>
        <fullName evidence="2">Phage protein</fullName>
    </recommendedName>
</protein>
<proteinExistence type="predicted"/>
<organism evidence="1">
    <name type="scientific">Erwinia phage Fifi051</name>
    <dbReference type="NCBI Taxonomy" id="3238787"/>
    <lineage>
        <taxon>Viruses</taxon>
        <taxon>Duplodnaviria</taxon>
        <taxon>Heunggongvirae</taxon>
        <taxon>Uroviricota</taxon>
        <taxon>Caudoviricetes</taxon>
    </lineage>
</organism>
<dbReference type="EMBL" id="PQ072212">
    <property type="protein sequence ID" value="XDG19183.1"/>
    <property type="molecule type" value="Genomic_DNA"/>
</dbReference>
<reference evidence="1" key="1">
    <citation type="submission" date="2024-07" db="EMBL/GenBank/DDBJ databases">
        <authorList>
            <person name="Grose E."/>
            <person name="Duffy M.E."/>
            <person name="Ewool L.M."/>
            <person name="Grose J.H."/>
        </authorList>
    </citation>
    <scope>NUCLEOTIDE SEQUENCE</scope>
</reference>
<name>A0AB39ACN2_9CAUD</name>
<evidence type="ECO:0008006" key="2">
    <source>
        <dbReference type="Google" id="ProtNLM"/>
    </source>
</evidence>
<sequence length="111" mass="12784">MKWLFLFLFAVNVQAATVGWKEITPGTILELSDIVPNEDSMNMVPTCRQGYLLRQKTIGHVEPTYGCWTVKDDVIIVQYTDLTIHYYKIEGFYKGERTVNHKQAPSESRAK</sequence>